<evidence type="ECO:0000313" key="11">
    <source>
        <dbReference type="Proteomes" id="UP000028981"/>
    </source>
</evidence>
<dbReference type="AlphaFoldDB" id="A0A087M7T8"/>
<evidence type="ECO:0000256" key="7">
    <source>
        <dbReference type="ARBA" id="ARBA00023136"/>
    </source>
</evidence>
<dbReference type="PROSITE" id="PS50928">
    <property type="entry name" value="ABC_TM1"/>
    <property type="match status" value="1"/>
</dbReference>
<dbReference type="PANTHER" id="PTHR42929">
    <property type="entry name" value="INNER MEMBRANE ABC TRANSPORTER PERMEASE PROTEIN YDCU-RELATED-RELATED"/>
    <property type="match status" value="1"/>
</dbReference>
<proteinExistence type="inferred from homology"/>
<dbReference type="Gene3D" id="1.10.3720.10">
    <property type="entry name" value="MetI-like"/>
    <property type="match status" value="1"/>
</dbReference>
<dbReference type="STRING" id="46914.JP75_02080"/>
<keyword evidence="7 8" id="KW-0472">Membrane</keyword>
<feature type="transmembrane region" description="Helical" evidence="8">
    <location>
        <begin position="203"/>
        <end position="226"/>
    </location>
</feature>
<dbReference type="CDD" id="cd06261">
    <property type="entry name" value="TM_PBP2"/>
    <property type="match status" value="1"/>
</dbReference>
<evidence type="ECO:0000259" key="9">
    <source>
        <dbReference type="PROSITE" id="PS50928"/>
    </source>
</evidence>
<gene>
    <name evidence="10" type="ORF">JP75_02080</name>
</gene>
<dbReference type="InterPro" id="IPR035906">
    <property type="entry name" value="MetI-like_sf"/>
</dbReference>
<feature type="transmembrane region" description="Helical" evidence="8">
    <location>
        <begin position="246"/>
        <end position="271"/>
    </location>
</feature>
<dbReference type="GO" id="GO:0005886">
    <property type="term" value="C:plasma membrane"/>
    <property type="evidence" value="ECO:0007669"/>
    <property type="project" value="UniProtKB-SubCell"/>
</dbReference>
<keyword evidence="4" id="KW-1003">Cell membrane</keyword>
<feature type="transmembrane region" description="Helical" evidence="8">
    <location>
        <begin position="98"/>
        <end position="119"/>
    </location>
</feature>
<protein>
    <submittedName>
        <fullName evidence="10">ABC transporter permease</fullName>
    </submittedName>
</protein>
<dbReference type="InterPro" id="IPR000515">
    <property type="entry name" value="MetI-like"/>
</dbReference>
<organism evidence="10 11">
    <name type="scientific">Devosia riboflavina</name>
    <dbReference type="NCBI Taxonomy" id="46914"/>
    <lineage>
        <taxon>Bacteria</taxon>
        <taxon>Pseudomonadati</taxon>
        <taxon>Pseudomonadota</taxon>
        <taxon>Alphaproteobacteria</taxon>
        <taxon>Hyphomicrobiales</taxon>
        <taxon>Devosiaceae</taxon>
        <taxon>Devosia</taxon>
    </lineage>
</organism>
<evidence type="ECO:0000256" key="5">
    <source>
        <dbReference type="ARBA" id="ARBA00022692"/>
    </source>
</evidence>
<evidence type="ECO:0000256" key="1">
    <source>
        <dbReference type="ARBA" id="ARBA00004651"/>
    </source>
</evidence>
<feature type="transmembrane region" description="Helical" evidence="8">
    <location>
        <begin position="65"/>
        <end position="86"/>
    </location>
</feature>
<sequence length="277" mass="30439">MRTLLQVSPLWAILLMFLVLPVALIVLVSFWRFSGFTMEPGFVLDHYRDLFRPSTLNLYINTLRIAGITWLITAIIGFTLAYHLTFDLNKPATVTIKFMILTIPFFTSAVIRTVAWVPVLGRNGLVNSSLISLGLIEEPLNFLLYSEFAVILAYVHAMTGIMMAPIFNTMNRIDRSLIEAARDAGANGWQVLRHVVLPLSMPGIAIGSIFVLTLVVGDVATVRLLGGGQLGTVSVAITNQSSLLQFPIACANAVALLAIVLVCIAVILRFVNIRREL</sequence>
<dbReference type="Proteomes" id="UP000028981">
    <property type="component" value="Unassembled WGS sequence"/>
</dbReference>
<keyword evidence="3 8" id="KW-0813">Transport</keyword>
<evidence type="ECO:0000256" key="2">
    <source>
        <dbReference type="ARBA" id="ARBA00007069"/>
    </source>
</evidence>
<feature type="domain" description="ABC transmembrane type-1" evidence="9">
    <location>
        <begin position="59"/>
        <end position="272"/>
    </location>
</feature>
<evidence type="ECO:0000256" key="4">
    <source>
        <dbReference type="ARBA" id="ARBA00022475"/>
    </source>
</evidence>
<keyword evidence="6 8" id="KW-1133">Transmembrane helix</keyword>
<evidence type="ECO:0000256" key="8">
    <source>
        <dbReference type="RuleBase" id="RU363032"/>
    </source>
</evidence>
<dbReference type="SUPFAM" id="SSF161098">
    <property type="entry name" value="MetI-like"/>
    <property type="match status" value="1"/>
</dbReference>
<dbReference type="PANTHER" id="PTHR42929:SF1">
    <property type="entry name" value="INNER MEMBRANE ABC TRANSPORTER PERMEASE PROTEIN YDCU-RELATED"/>
    <property type="match status" value="1"/>
</dbReference>
<feature type="transmembrane region" description="Helical" evidence="8">
    <location>
        <begin position="142"/>
        <end position="167"/>
    </location>
</feature>
<dbReference type="Pfam" id="PF00528">
    <property type="entry name" value="BPD_transp_1"/>
    <property type="match status" value="1"/>
</dbReference>
<reference evidence="10 11" key="1">
    <citation type="submission" date="2014-08" db="EMBL/GenBank/DDBJ databases">
        <authorList>
            <person name="Hassan Y.I."/>
            <person name="Lepp D."/>
            <person name="Zhou T."/>
        </authorList>
    </citation>
    <scope>NUCLEOTIDE SEQUENCE [LARGE SCALE GENOMIC DNA]</scope>
    <source>
        <strain evidence="10 11">IFO13584</strain>
    </source>
</reference>
<comment type="subcellular location">
    <subcellularLocation>
        <location evidence="1 8">Cell membrane</location>
        <topology evidence="1 8">Multi-pass membrane protein</topology>
    </subcellularLocation>
</comment>
<dbReference type="GO" id="GO:0055085">
    <property type="term" value="P:transmembrane transport"/>
    <property type="evidence" value="ECO:0007669"/>
    <property type="project" value="InterPro"/>
</dbReference>
<keyword evidence="11" id="KW-1185">Reference proteome</keyword>
<evidence type="ECO:0000256" key="6">
    <source>
        <dbReference type="ARBA" id="ARBA00022989"/>
    </source>
</evidence>
<dbReference type="EMBL" id="JQGC01000001">
    <property type="protein sequence ID" value="KFL32941.1"/>
    <property type="molecule type" value="Genomic_DNA"/>
</dbReference>
<name>A0A087M7T8_9HYPH</name>
<comment type="caution">
    <text evidence="10">The sequence shown here is derived from an EMBL/GenBank/DDBJ whole genome shotgun (WGS) entry which is preliminary data.</text>
</comment>
<evidence type="ECO:0000256" key="3">
    <source>
        <dbReference type="ARBA" id="ARBA00022448"/>
    </source>
</evidence>
<evidence type="ECO:0000313" key="10">
    <source>
        <dbReference type="EMBL" id="KFL32941.1"/>
    </source>
</evidence>
<keyword evidence="5 8" id="KW-0812">Transmembrane</keyword>
<feature type="transmembrane region" description="Helical" evidence="8">
    <location>
        <begin position="12"/>
        <end position="33"/>
    </location>
</feature>
<comment type="similarity">
    <text evidence="2">Belongs to the binding-protein-dependent transport system permease family. CysTW subfamily.</text>
</comment>
<accession>A0A087M7T8</accession>